<dbReference type="PIRSF" id="PIRSF000654">
    <property type="entry name" value="Integrin-linked_kinase"/>
    <property type="match status" value="1"/>
</dbReference>
<dbReference type="InterPro" id="IPR001245">
    <property type="entry name" value="Ser-Thr/Tyr_kinase_cat_dom"/>
</dbReference>
<feature type="binding site" evidence="4">
    <location>
        <position position="51"/>
    </location>
    <ligand>
        <name>ATP</name>
        <dbReference type="ChEBI" id="CHEBI:30616"/>
    </ligand>
</feature>
<evidence type="ECO:0000313" key="8">
    <source>
        <dbReference type="Proteomes" id="UP000179807"/>
    </source>
</evidence>
<dbReference type="GO" id="GO:0004674">
    <property type="term" value="F:protein serine/threonine kinase activity"/>
    <property type="evidence" value="ECO:0007669"/>
    <property type="project" value="UniProtKB-KW"/>
</dbReference>
<dbReference type="PROSITE" id="PS50011">
    <property type="entry name" value="PROTEIN_KINASE_DOM"/>
    <property type="match status" value="1"/>
</dbReference>
<dbReference type="CDD" id="cd13999">
    <property type="entry name" value="STKc_MAP3K-like"/>
    <property type="match status" value="1"/>
</dbReference>
<evidence type="ECO:0000256" key="4">
    <source>
        <dbReference type="PROSITE-ProRule" id="PRU10141"/>
    </source>
</evidence>
<keyword evidence="1 5" id="KW-0723">Serine/threonine-protein kinase</keyword>
<keyword evidence="3 4" id="KW-0067">ATP-binding</keyword>
<feature type="domain" description="Protein kinase" evidence="6">
    <location>
        <begin position="22"/>
        <end position="284"/>
    </location>
</feature>
<accession>A0A1J4KP72</accession>
<dbReference type="InterPro" id="IPR050167">
    <property type="entry name" value="Ser_Thr_protein_kinase"/>
</dbReference>
<dbReference type="AlphaFoldDB" id="A0A1J4KP72"/>
<keyword evidence="7" id="KW-0418">Kinase</keyword>
<dbReference type="EMBL" id="MLAK01000557">
    <property type="protein sequence ID" value="OHT12720.1"/>
    <property type="molecule type" value="Genomic_DNA"/>
</dbReference>
<gene>
    <name evidence="7" type="ORF">TRFO_17334</name>
</gene>
<comment type="caution">
    <text evidence="7">The sequence shown here is derived from an EMBL/GenBank/DDBJ whole genome shotgun (WGS) entry which is preliminary data.</text>
</comment>
<dbReference type="GO" id="GO:0007165">
    <property type="term" value="P:signal transduction"/>
    <property type="evidence" value="ECO:0007669"/>
    <property type="project" value="TreeGrafter"/>
</dbReference>
<name>A0A1J4KP72_9EUKA</name>
<proteinExistence type="inferred from homology"/>
<evidence type="ECO:0000256" key="3">
    <source>
        <dbReference type="ARBA" id="ARBA00022840"/>
    </source>
</evidence>
<dbReference type="VEuPathDB" id="TrichDB:TRFO_17334"/>
<organism evidence="7 8">
    <name type="scientific">Tritrichomonas foetus</name>
    <dbReference type="NCBI Taxonomy" id="1144522"/>
    <lineage>
        <taxon>Eukaryota</taxon>
        <taxon>Metamonada</taxon>
        <taxon>Parabasalia</taxon>
        <taxon>Tritrichomonadida</taxon>
        <taxon>Tritrichomonadidae</taxon>
        <taxon>Tritrichomonas</taxon>
    </lineage>
</organism>
<dbReference type="GO" id="GO:0005737">
    <property type="term" value="C:cytoplasm"/>
    <property type="evidence" value="ECO:0007669"/>
    <property type="project" value="TreeGrafter"/>
</dbReference>
<evidence type="ECO:0000313" key="7">
    <source>
        <dbReference type="EMBL" id="OHT12720.1"/>
    </source>
</evidence>
<dbReference type="InterPro" id="IPR008271">
    <property type="entry name" value="Ser/Thr_kinase_AS"/>
</dbReference>
<dbReference type="PANTHER" id="PTHR23257:SF958">
    <property type="entry name" value="SERINE_THREONINE-PROTEIN KINASE WNK4"/>
    <property type="match status" value="1"/>
</dbReference>
<dbReference type="GO" id="GO:0005524">
    <property type="term" value="F:ATP binding"/>
    <property type="evidence" value="ECO:0007669"/>
    <property type="project" value="UniProtKB-UniRule"/>
</dbReference>
<dbReference type="Proteomes" id="UP000179807">
    <property type="component" value="Unassembled WGS sequence"/>
</dbReference>
<keyword evidence="2 4" id="KW-0547">Nucleotide-binding</keyword>
<dbReference type="RefSeq" id="XP_068365856.1">
    <property type="nucleotide sequence ID" value="XM_068499525.1"/>
</dbReference>
<dbReference type="PRINTS" id="PR00109">
    <property type="entry name" value="TYRKINASE"/>
</dbReference>
<dbReference type="SUPFAM" id="SSF56112">
    <property type="entry name" value="Protein kinase-like (PK-like)"/>
    <property type="match status" value="1"/>
</dbReference>
<reference evidence="7" key="1">
    <citation type="submission" date="2016-10" db="EMBL/GenBank/DDBJ databases">
        <authorList>
            <person name="Benchimol M."/>
            <person name="Almeida L.G."/>
            <person name="Vasconcelos A.T."/>
            <person name="Perreira-Neves A."/>
            <person name="Rosa I.A."/>
            <person name="Tasca T."/>
            <person name="Bogo M.R."/>
            <person name="de Souza W."/>
        </authorList>
    </citation>
    <scope>NUCLEOTIDE SEQUENCE [LARGE SCALE GENOMIC DNA]</scope>
    <source>
        <strain evidence="7">K</strain>
    </source>
</reference>
<protein>
    <submittedName>
        <fullName evidence="7">TKL family protein kinase</fullName>
    </submittedName>
</protein>
<dbReference type="PANTHER" id="PTHR23257">
    <property type="entry name" value="SERINE-THREONINE PROTEIN KINASE"/>
    <property type="match status" value="1"/>
</dbReference>
<dbReference type="Pfam" id="PF07714">
    <property type="entry name" value="PK_Tyr_Ser-Thr"/>
    <property type="match status" value="1"/>
</dbReference>
<dbReference type="InterPro" id="IPR017441">
    <property type="entry name" value="Protein_kinase_ATP_BS"/>
</dbReference>
<dbReference type="OrthoDB" id="4062651at2759"/>
<evidence type="ECO:0000256" key="5">
    <source>
        <dbReference type="RuleBase" id="RU000304"/>
    </source>
</evidence>
<comment type="similarity">
    <text evidence="5">Belongs to the protein kinase superfamily.</text>
</comment>
<evidence type="ECO:0000256" key="2">
    <source>
        <dbReference type="ARBA" id="ARBA00022741"/>
    </source>
</evidence>
<dbReference type="InterPro" id="IPR000719">
    <property type="entry name" value="Prot_kinase_dom"/>
</dbReference>
<evidence type="ECO:0000259" key="6">
    <source>
        <dbReference type="PROSITE" id="PS50011"/>
    </source>
</evidence>
<dbReference type="Gene3D" id="1.10.510.10">
    <property type="entry name" value="Transferase(Phosphotransferase) domain 1"/>
    <property type="match status" value="1"/>
</dbReference>
<dbReference type="GeneID" id="94834229"/>
<sequence length="306" mass="35225">MSKHLQELEKKFSGGVVDLNDFQKGDVIGVGGFGKVYKAIYKPTREICAIKELANTDHLTEEIISEYRHEIEIVAKCRYSFVLSIYGFTIKPPLAIVMPFLENGSLYNYTRKHHYVSRLNPTQNTLIAMGIAYGMMRLHAHKIIHRDLKSLNILLDSKFLPFICDFGIARTSSKREKKSEEMTKDIGSTYWMAPEQMASSNYDEKVDVYSYGMILYEMLAHKMPFEGKPPLGVAIKVQQGGRPKIPSGNHQITKLMAQCWHQNPKKRPSFKQIFEKFQKRKVMFDETETKAMKVLVKMIEDTEKKA</sequence>
<dbReference type="PROSITE" id="PS00108">
    <property type="entry name" value="PROTEIN_KINASE_ST"/>
    <property type="match status" value="1"/>
</dbReference>
<evidence type="ECO:0000256" key="1">
    <source>
        <dbReference type="ARBA" id="ARBA00022527"/>
    </source>
</evidence>
<keyword evidence="8" id="KW-1185">Reference proteome</keyword>
<dbReference type="InterPro" id="IPR011009">
    <property type="entry name" value="Kinase-like_dom_sf"/>
</dbReference>
<keyword evidence="7" id="KW-0808">Transferase</keyword>
<dbReference type="PROSITE" id="PS00107">
    <property type="entry name" value="PROTEIN_KINASE_ATP"/>
    <property type="match status" value="1"/>
</dbReference>
<dbReference type="SMART" id="SM00220">
    <property type="entry name" value="S_TKc"/>
    <property type="match status" value="1"/>
</dbReference>